<reference evidence="2 3" key="1">
    <citation type="submission" date="2019-05" db="EMBL/GenBank/DDBJ databases">
        <title>Emergence of the Ug99 lineage of the wheat stem rust pathogen through somatic hybridization.</title>
        <authorList>
            <person name="Li F."/>
            <person name="Upadhyaya N.M."/>
            <person name="Sperschneider J."/>
            <person name="Matny O."/>
            <person name="Nguyen-Phuc H."/>
            <person name="Mago R."/>
            <person name="Raley C."/>
            <person name="Miller M.E."/>
            <person name="Silverstein K.A.T."/>
            <person name="Henningsen E."/>
            <person name="Hirsch C.D."/>
            <person name="Visser B."/>
            <person name="Pretorius Z.A."/>
            <person name="Steffenson B.J."/>
            <person name="Schwessinger B."/>
            <person name="Dodds P.N."/>
            <person name="Figueroa M."/>
        </authorList>
    </citation>
    <scope>NUCLEOTIDE SEQUENCE [LARGE SCALE GENOMIC DNA]</scope>
    <source>
        <strain evidence="2 3">Ug99</strain>
    </source>
</reference>
<dbReference type="Gene3D" id="3.30.420.40">
    <property type="match status" value="1"/>
</dbReference>
<dbReference type="EMBL" id="VDEP01000207">
    <property type="protein sequence ID" value="KAA1123666.1"/>
    <property type="molecule type" value="Genomic_DNA"/>
</dbReference>
<dbReference type="PANTHER" id="PTHR43190:SF3">
    <property type="entry name" value="N-ACETYL-D-GLUCOSAMINE KINASE"/>
    <property type="match status" value="1"/>
</dbReference>
<dbReference type="SUPFAM" id="SSF53067">
    <property type="entry name" value="Actin-like ATPase domain"/>
    <property type="match status" value="2"/>
</dbReference>
<evidence type="ECO:0008006" key="4">
    <source>
        <dbReference type="Google" id="ProtNLM"/>
    </source>
</evidence>
<dbReference type="Proteomes" id="UP000325313">
    <property type="component" value="Unassembled WGS sequence"/>
</dbReference>
<name>A0A5B0RCZ9_PUCGR</name>
<evidence type="ECO:0000313" key="3">
    <source>
        <dbReference type="Proteomes" id="UP000325313"/>
    </source>
</evidence>
<dbReference type="CDD" id="cd24007">
    <property type="entry name" value="ASKHA_NBD_eukNAGK-like"/>
    <property type="match status" value="1"/>
</dbReference>
<comment type="caution">
    <text evidence="2">The sequence shown here is derived from an EMBL/GenBank/DDBJ whole genome shotgun (WGS) entry which is preliminary data.</text>
</comment>
<protein>
    <recommendedName>
        <fullName evidence="4">N-acetyl-D-glucosamine kinase</fullName>
    </recommendedName>
</protein>
<evidence type="ECO:0000313" key="2">
    <source>
        <dbReference type="EMBL" id="KAA1123666.1"/>
    </source>
</evidence>
<dbReference type="InterPro" id="IPR052519">
    <property type="entry name" value="Euk-type_GlcNAc_Kinase"/>
</dbReference>
<proteinExistence type="predicted"/>
<accession>A0A5B0RCZ9</accession>
<dbReference type="InterPro" id="IPR043129">
    <property type="entry name" value="ATPase_NBD"/>
</dbReference>
<dbReference type="AlphaFoldDB" id="A0A5B0RCZ9"/>
<gene>
    <name evidence="2" type="ORF">PGTUg99_025689</name>
</gene>
<sequence length="437" mass="47695">MSIRSSSCTTTTDPNTPIASQAESPSSRQLTTDRGHRNALYLCIDGGGTKTNVSISGRSGEDGELRILSQGQERSSNYTGVGLEQAILSIGEATMSALRSLPEGTGSSEARGWTYEGFQSVGCAFRPAPFTRIWAGLSGVDGPEDHRLLHAGLTNLFGLSGEPTKLKLTNDCDLLCSAIERVYKANHRSPDLPCLGGIVLIAGTGSIATAFGPSTPPPQHPSGPSESLLEPLGRMGGYGYLLGDEGSSYYVGLETIKELLSFFDRHQEPRTIWSQDSLKASGEDRKLTRRGKPMEVEDQRIESSSLMGPVLAHFAIERLEELLAAVYSIANEHERKVRIAELSRLVMRAAFEGPEPDGFARRILERAGLRLSELVCRLCTLYELVPNQSVLCLGGGMWSYTQFRDLVIHTMRINWNAHWGWVETIHQPDQVAALSFV</sequence>
<organism evidence="2 3">
    <name type="scientific">Puccinia graminis f. sp. tritici</name>
    <dbReference type="NCBI Taxonomy" id="56615"/>
    <lineage>
        <taxon>Eukaryota</taxon>
        <taxon>Fungi</taxon>
        <taxon>Dikarya</taxon>
        <taxon>Basidiomycota</taxon>
        <taxon>Pucciniomycotina</taxon>
        <taxon>Pucciniomycetes</taxon>
        <taxon>Pucciniales</taxon>
        <taxon>Pucciniaceae</taxon>
        <taxon>Puccinia</taxon>
    </lineage>
</organism>
<feature type="region of interest" description="Disordered" evidence="1">
    <location>
        <begin position="1"/>
        <end position="33"/>
    </location>
</feature>
<feature type="compositionally biased region" description="Polar residues" evidence="1">
    <location>
        <begin position="1"/>
        <end position="30"/>
    </location>
</feature>
<evidence type="ECO:0000256" key="1">
    <source>
        <dbReference type="SAM" id="MobiDB-lite"/>
    </source>
</evidence>
<dbReference type="PANTHER" id="PTHR43190">
    <property type="entry name" value="N-ACETYL-D-GLUCOSAMINE KINASE"/>
    <property type="match status" value="1"/>
</dbReference>